<dbReference type="InterPro" id="IPR011008">
    <property type="entry name" value="Dimeric_a/b-barrel"/>
</dbReference>
<dbReference type="EMBL" id="JBHSHP010000007">
    <property type="protein sequence ID" value="MFC4753619.1"/>
    <property type="molecule type" value="Genomic_DNA"/>
</dbReference>
<name>A0ABV9PMM0_9ACTN</name>
<evidence type="ECO:0000313" key="3">
    <source>
        <dbReference type="Proteomes" id="UP001595836"/>
    </source>
</evidence>
<dbReference type="RefSeq" id="WP_230930677.1">
    <property type="nucleotide sequence ID" value="NZ_BAABCD010000007.1"/>
</dbReference>
<organism evidence="2 3">
    <name type="scientific">Dietzia aurantiaca</name>
    <dbReference type="NCBI Taxonomy" id="983873"/>
    <lineage>
        <taxon>Bacteria</taxon>
        <taxon>Bacillati</taxon>
        <taxon>Actinomycetota</taxon>
        <taxon>Actinomycetes</taxon>
        <taxon>Mycobacteriales</taxon>
        <taxon>Dietziaceae</taxon>
        <taxon>Dietzia</taxon>
    </lineage>
</organism>
<dbReference type="SUPFAM" id="SSF54909">
    <property type="entry name" value="Dimeric alpha+beta barrel"/>
    <property type="match status" value="1"/>
</dbReference>
<evidence type="ECO:0000259" key="1">
    <source>
        <dbReference type="Pfam" id="PF07110"/>
    </source>
</evidence>
<comment type="caution">
    <text evidence="2">The sequence shown here is derived from an EMBL/GenBank/DDBJ whole genome shotgun (WGS) entry which is preliminary data.</text>
</comment>
<accession>A0ABV9PMM0</accession>
<feature type="domain" description="EthD" evidence="1">
    <location>
        <begin position="19"/>
        <end position="102"/>
    </location>
</feature>
<proteinExistence type="predicted"/>
<sequence length="122" mass="13772">MVSVENQPVYLFALYRWAGTSPEEFREHYLEKHADIGKSIPGVAWWHTFLNNNPMMNWGIPEGAPKPDAFSIMAFESEEALKKAPESEGWAAANSDNTGFVQHIDVYEVSRVQLVSEVVAKM</sequence>
<dbReference type="Gene3D" id="3.30.70.100">
    <property type="match status" value="1"/>
</dbReference>
<evidence type="ECO:0000313" key="2">
    <source>
        <dbReference type="EMBL" id="MFC4753619.1"/>
    </source>
</evidence>
<keyword evidence="3" id="KW-1185">Reference proteome</keyword>
<dbReference type="Proteomes" id="UP001595836">
    <property type="component" value="Unassembled WGS sequence"/>
</dbReference>
<dbReference type="Pfam" id="PF07110">
    <property type="entry name" value="EthD"/>
    <property type="match status" value="1"/>
</dbReference>
<protein>
    <submittedName>
        <fullName evidence="2">EthD family reductase</fullName>
    </submittedName>
</protein>
<dbReference type="InterPro" id="IPR009799">
    <property type="entry name" value="EthD_dom"/>
</dbReference>
<reference evidence="3" key="1">
    <citation type="journal article" date="2019" name="Int. J. Syst. Evol. Microbiol.">
        <title>The Global Catalogue of Microorganisms (GCM) 10K type strain sequencing project: providing services to taxonomists for standard genome sequencing and annotation.</title>
        <authorList>
            <consortium name="The Broad Institute Genomics Platform"/>
            <consortium name="The Broad Institute Genome Sequencing Center for Infectious Disease"/>
            <person name="Wu L."/>
            <person name="Ma J."/>
        </authorList>
    </citation>
    <scope>NUCLEOTIDE SEQUENCE [LARGE SCALE GENOMIC DNA]</scope>
    <source>
        <strain evidence="3">JCM 11882</strain>
    </source>
</reference>
<dbReference type="NCBIfam" id="TIGR02118">
    <property type="entry name" value="EthD family reductase"/>
    <property type="match status" value="1"/>
</dbReference>
<gene>
    <name evidence="2" type="ORF">ACFO7U_02340</name>
</gene>